<name>A0A8K0CPM0_IGNLU</name>
<accession>A0A8K0CPM0</accession>
<dbReference type="AlphaFoldDB" id="A0A8K0CPM0"/>
<gene>
    <name evidence="1" type="ORF">ILUMI_17152</name>
</gene>
<proteinExistence type="predicted"/>
<protein>
    <submittedName>
        <fullName evidence="1">Uncharacterized protein</fullName>
    </submittedName>
</protein>
<dbReference type="Proteomes" id="UP000801492">
    <property type="component" value="Unassembled WGS sequence"/>
</dbReference>
<reference evidence="1" key="1">
    <citation type="submission" date="2019-08" db="EMBL/GenBank/DDBJ databases">
        <title>The genome of the North American firefly Photinus pyralis.</title>
        <authorList>
            <consortium name="Photinus pyralis genome working group"/>
            <person name="Fallon T.R."/>
            <person name="Sander Lower S.E."/>
            <person name="Weng J.-K."/>
        </authorList>
    </citation>
    <scope>NUCLEOTIDE SEQUENCE</scope>
    <source>
        <strain evidence="1">TRF0915ILg1</strain>
        <tissue evidence="1">Whole body</tissue>
    </source>
</reference>
<organism evidence="1 2">
    <name type="scientific">Ignelater luminosus</name>
    <name type="common">Cucubano</name>
    <name type="synonym">Pyrophorus luminosus</name>
    <dbReference type="NCBI Taxonomy" id="2038154"/>
    <lineage>
        <taxon>Eukaryota</taxon>
        <taxon>Metazoa</taxon>
        <taxon>Ecdysozoa</taxon>
        <taxon>Arthropoda</taxon>
        <taxon>Hexapoda</taxon>
        <taxon>Insecta</taxon>
        <taxon>Pterygota</taxon>
        <taxon>Neoptera</taxon>
        <taxon>Endopterygota</taxon>
        <taxon>Coleoptera</taxon>
        <taxon>Polyphaga</taxon>
        <taxon>Elateriformia</taxon>
        <taxon>Elateroidea</taxon>
        <taxon>Elateridae</taxon>
        <taxon>Agrypninae</taxon>
        <taxon>Pyrophorini</taxon>
        <taxon>Ignelater</taxon>
    </lineage>
</organism>
<sequence>MYEITRRMKIQYITSQQTKITIADEEIEEIILSTLENAKKGYEQLVSTTEIDEELEDGHMHVLGESVVSDQIDSLVAYENNSRIEEIKDKPDGGISENVKNQLLNFNGYLNIKNSKSSKHTLRGRP</sequence>
<comment type="caution">
    <text evidence="1">The sequence shown here is derived from an EMBL/GenBank/DDBJ whole genome shotgun (WGS) entry which is preliminary data.</text>
</comment>
<keyword evidence="2" id="KW-1185">Reference proteome</keyword>
<evidence type="ECO:0000313" key="1">
    <source>
        <dbReference type="EMBL" id="KAF2889022.1"/>
    </source>
</evidence>
<dbReference type="EMBL" id="VTPC01071595">
    <property type="protein sequence ID" value="KAF2889022.1"/>
    <property type="molecule type" value="Genomic_DNA"/>
</dbReference>
<evidence type="ECO:0000313" key="2">
    <source>
        <dbReference type="Proteomes" id="UP000801492"/>
    </source>
</evidence>